<dbReference type="PANTHER" id="PTHR48098">
    <property type="entry name" value="ENTEROCHELIN ESTERASE-RELATED"/>
    <property type="match status" value="1"/>
</dbReference>
<sequence>MAVAHFDYFSEALQRTVSFHLVLPNDIRPEWRQDNPYFERPMKTLMLLHGYFGSSAEWLYKSEITELASQYNIAVILPSGENSFYTNGEASGRRYADFVGEELLHYVQDTFHLSKDKNDTFIGGFSMGGFGAILTALGYNNNYGKAFALSSALITDNIHKMEKGHQQMANYDYYELVFGELSKVKQTENHPLYLIEQLKEKGETIPDLFLACGKDDWLIEGSRQFAKSLEELNIPVVYHEDEGGHDFRFWNQWIEPSIKWLLNMD</sequence>
<organism evidence="1 2">
    <name type="scientific">Gracilibacillus halotolerans</name>
    <dbReference type="NCBI Taxonomy" id="74386"/>
    <lineage>
        <taxon>Bacteria</taxon>
        <taxon>Bacillati</taxon>
        <taxon>Bacillota</taxon>
        <taxon>Bacilli</taxon>
        <taxon>Bacillales</taxon>
        <taxon>Bacillaceae</taxon>
        <taxon>Gracilibacillus</taxon>
    </lineage>
</organism>
<dbReference type="SUPFAM" id="SSF53474">
    <property type="entry name" value="alpha/beta-Hydrolases"/>
    <property type="match status" value="1"/>
</dbReference>
<dbReference type="AlphaFoldDB" id="A0A841RU43"/>
<dbReference type="InterPro" id="IPR029058">
    <property type="entry name" value="AB_hydrolase_fold"/>
</dbReference>
<reference evidence="1 2" key="1">
    <citation type="submission" date="2020-08" db="EMBL/GenBank/DDBJ databases">
        <title>Genomic Encyclopedia of Type Strains, Phase IV (KMG-IV): sequencing the most valuable type-strain genomes for metagenomic binning, comparative biology and taxonomic classification.</title>
        <authorList>
            <person name="Goeker M."/>
        </authorList>
    </citation>
    <scope>NUCLEOTIDE SEQUENCE [LARGE SCALE GENOMIC DNA]</scope>
    <source>
        <strain evidence="1 2">DSM 11805</strain>
    </source>
</reference>
<gene>
    <name evidence="1" type="ORF">GGQ92_002829</name>
</gene>
<dbReference type="EMBL" id="JACHON010000020">
    <property type="protein sequence ID" value="MBB6514008.1"/>
    <property type="molecule type" value="Genomic_DNA"/>
</dbReference>
<dbReference type="InterPro" id="IPR050583">
    <property type="entry name" value="Mycobacterial_A85_antigen"/>
</dbReference>
<dbReference type="PANTHER" id="PTHR48098:SF1">
    <property type="entry name" value="DIACYLGLYCEROL ACYLTRANSFERASE_MYCOLYLTRANSFERASE AG85A"/>
    <property type="match status" value="1"/>
</dbReference>
<dbReference type="RefSeq" id="WP_184250224.1">
    <property type="nucleotide sequence ID" value="NZ_BAAACU010000017.1"/>
</dbReference>
<evidence type="ECO:0000313" key="2">
    <source>
        <dbReference type="Proteomes" id="UP000572212"/>
    </source>
</evidence>
<dbReference type="Gene3D" id="3.40.50.1820">
    <property type="entry name" value="alpha/beta hydrolase"/>
    <property type="match status" value="1"/>
</dbReference>
<accession>A0A841RU43</accession>
<dbReference type="GO" id="GO:0016787">
    <property type="term" value="F:hydrolase activity"/>
    <property type="evidence" value="ECO:0007669"/>
    <property type="project" value="UniProtKB-KW"/>
</dbReference>
<dbReference type="GO" id="GO:0016747">
    <property type="term" value="F:acyltransferase activity, transferring groups other than amino-acyl groups"/>
    <property type="evidence" value="ECO:0007669"/>
    <property type="project" value="TreeGrafter"/>
</dbReference>
<comment type="caution">
    <text evidence="1">The sequence shown here is derived from an EMBL/GenBank/DDBJ whole genome shotgun (WGS) entry which is preliminary data.</text>
</comment>
<dbReference type="Proteomes" id="UP000572212">
    <property type="component" value="Unassembled WGS sequence"/>
</dbReference>
<keyword evidence="2" id="KW-1185">Reference proteome</keyword>
<evidence type="ECO:0000313" key="1">
    <source>
        <dbReference type="EMBL" id="MBB6514008.1"/>
    </source>
</evidence>
<dbReference type="Pfam" id="PF00756">
    <property type="entry name" value="Esterase"/>
    <property type="match status" value="1"/>
</dbReference>
<name>A0A841RU43_9BACI</name>
<keyword evidence="1" id="KW-0378">Hydrolase</keyword>
<dbReference type="InterPro" id="IPR000801">
    <property type="entry name" value="Esterase-like"/>
</dbReference>
<protein>
    <submittedName>
        <fullName evidence="1">S-formylglutathione hydrolase FrmB</fullName>
    </submittedName>
</protein>
<proteinExistence type="predicted"/>